<dbReference type="EC" id="5.4.99.-" evidence="5"/>
<dbReference type="NCBIfam" id="TIGR00005">
    <property type="entry name" value="rluA_subfam"/>
    <property type="match status" value="1"/>
</dbReference>
<dbReference type="Gene3D" id="3.30.2350.10">
    <property type="entry name" value="Pseudouridine synthase"/>
    <property type="match status" value="1"/>
</dbReference>
<dbReference type="InterPro" id="IPR006225">
    <property type="entry name" value="PsdUridine_synth_RluC/D"/>
</dbReference>
<proteinExistence type="inferred from homology"/>
<dbReference type="PANTHER" id="PTHR21600">
    <property type="entry name" value="MITOCHONDRIAL RNA PSEUDOURIDINE SYNTHASE"/>
    <property type="match status" value="1"/>
</dbReference>
<dbReference type="InterPro" id="IPR020103">
    <property type="entry name" value="PsdUridine_synth_cat_dom_sf"/>
</dbReference>
<dbReference type="PROSITE" id="PS50889">
    <property type="entry name" value="S4"/>
    <property type="match status" value="1"/>
</dbReference>
<comment type="similarity">
    <text evidence="1 5">Belongs to the pseudouridine synthase RluA family.</text>
</comment>
<dbReference type="PANTHER" id="PTHR21600:SF44">
    <property type="entry name" value="RIBOSOMAL LARGE SUBUNIT PSEUDOURIDINE SYNTHASE D"/>
    <property type="match status" value="1"/>
</dbReference>
<dbReference type="GO" id="GO:0000455">
    <property type="term" value="P:enzyme-directed rRNA pseudouridine synthesis"/>
    <property type="evidence" value="ECO:0007669"/>
    <property type="project" value="UniProtKB-ARBA"/>
</dbReference>
<organism evidence="7 8">
    <name type="scientific">Pedobacter rhizosphaerae</name>
    <dbReference type="NCBI Taxonomy" id="390241"/>
    <lineage>
        <taxon>Bacteria</taxon>
        <taxon>Pseudomonadati</taxon>
        <taxon>Bacteroidota</taxon>
        <taxon>Sphingobacteriia</taxon>
        <taxon>Sphingobacteriales</taxon>
        <taxon>Sphingobacteriaceae</taxon>
        <taxon>Pedobacter</taxon>
    </lineage>
</organism>
<dbReference type="InterPro" id="IPR006224">
    <property type="entry name" value="PsdUridine_synth_RluA-like_CS"/>
</dbReference>
<evidence type="ECO:0000256" key="4">
    <source>
        <dbReference type="PROSITE-ProRule" id="PRU00182"/>
    </source>
</evidence>
<dbReference type="PROSITE" id="PS01129">
    <property type="entry name" value="PSI_RLU"/>
    <property type="match status" value="1"/>
</dbReference>
<accession>A0A1H9K5J9</accession>
<evidence type="ECO:0000256" key="3">
    <source>
        <dbReference type="PIRSR" id="PIRSR606225-1"/>
    </source>
</evidence>
<keyword evidence="8" id="KW-1185">Reference proteome</keyword>
<comment type="function">
    <text evidence="5">Responsible for synthesis of pseudouridine from uracil.</text>
</comment>
<evidence type="ECO:0000259" key="6">
    <source>
        <dbReference type="SMART" id="SM00363"/>
    </source>
</evidence>
<dbReference type="Pfam" id="PF00849">
    <property type="entry name" value="PseudoU_synth_2"/>
    <property type="match status" value="1"/>
</dbReference>
<evidence type="ECO:0000256" key="5">
    <source>
        <dbReference type="RuleBase" id="RU362028"/>
    </source>
</evidence>
<dbReference type="Pfam" id="PF01479">
    <property type="entry name" value="S4"/>
    <property type="match status" value="1"/>
</dbReference>
<keyword evidence="2 5" id="KW-0413">Isomerase</keyword>
<name>A0A1H9K5J9_9SPHI</name>
<dbReference type="InterPro" id="IPR002942">
    <property type="entry name" value="S4_RNA-bd"/>
</dbReference>
<dbReference type="InterPro" id="IPR050188">
    <property type="entry name" value="RluA_PseudoU_synthase"/>
</dbReference>
<feature type="domain" description="RNA-binding S4" evidence="6">
    <location>
        <begin position="60"/>
        <end position="125"/>
    </location>
</feature>
<dbReference type="SUPFAM" id="SSF55174">
    <property type="entry name" value="Alpha-L RNA-binding motif"/>
    <property type="match status" value="1"/>
</dbReference>
<protein>
    <recommendedName>
        <fullName evidence="5">Pseudouridine synthase</fullName>
        <ecNumber evidence="5">5.4.99.-</ecNumber>
    </recommendedName>
</protein>
<sequence length="372" mass="42509">MDDKLNKDNAVFVIPLSIERILSVKVYFCSMENAVELQESEEQDLYEHLKIIVDKGQSLLRIDKFLMHRVENASRNRIQNAIDAGNVLVNQKTVKSSYKVKPYDEISIVLPHPPRDTEVYPEDIPIDIVYEDDDLLVVNKAAGMVVHPGFNNYTGTLVNALAFHFEQLPQLPGNDGRPGLVHRIDKDTSGLLLISKNEKSITYLAKQFFDHSITRKYIALVWGDIENDGTVTGYIGRSVKDRRVMDIYDDEEKGKWSVTHYTVLKRLGYVTLISCQLETGRTHQIRAHMQHIGHPLFNDAMYGGDKILKGTTFNKYKQFVDNCFDLLPRQALHAQTLGFIHPTTKEYMLFEAALPEDFKAALTKWENYTATS</sequence>
<dbReference type="InterPro" id="IPR036986">
    <property type="entry name" value="S4_RNA-bd_sf"/>
</dbReference>
<dbReference type="SUPFAM" id="SSF55120">
    <property type="entry name" value="Pseudouridine synthase"/>
    <property type="match status" value="1"/>
</dbReference>
<evidence type="ECO:0000313" key="8">
    <source>
        <dbReference type="Proteomes" id="UP000199572"/>
    </source>
</evidence>
<dbReference type="SMART" id="SM00363">
    <property type="entry name" value="S4"/>
    <property type="match status" value="1"/>
</dbReference>
<dbReference type="GO" id="GO:0120159">
    <property type="term" value="F:rRNA pseudouridine synthase activity"/>
    <property type="evidence" value="ECO:0007669"/>
    <property type="project" value="UniProtKB-ARBA"/>
</dbReference>
<dbReference type="CDD" id="cd02869">
    <property type="entry name" value="PseudoU_synth_RluA_like"/>
    <property type="match status" value="1"/>
</dbReference>
<dbReference type="CDD" id="cd00165">
    <property type="entry name" value="S4"/>
    <property type="match status" value="1"/>
</dbReference>
<evidence type="ECO:0000313" key="7">
    <source>
        <dbReference type="EMBL" id="SEQ94380.1"/>
    </source>
</evidence>
<keyword evidence="4" id="KW-0694">RNA-binding</keyword>
<dbReference type="InterPro" id="IPR006145">
    <property type="entry name" value="PsdUridine_synth_RsuA/RluA"/>
</dbReference>
<evidence type="ECO:0000256" key="2">
    <source>
        <dbReference type="ARBA" id="ARBA00023235"/>
    </source>
</evidence>
<dbReference type="AlphaFoldDB" id="A0A1H9K5J9"/>
<reference evidence="7 8" key="1">
    <citation type="submission" date="2016-10" db="EMBL/GenBank/DDBJ databases">
        <authorList>
            <person name="de Groot N.N."/>
        </authorList>
    </citation>
    <scope>NUCLEOTIDE SEQUENCE [LARGE SCALE GENOMIC DNA]</scope>
    <source>
        <strain evidence="7 8">DSM 18610</strain>
    </source>
</reference>
<dbReference type="Proteomes" id="UP000199572">
    <property type="component" value="Unassembled WGS sequence"/>
</dbReference>
<gene>
    <name evidence="7" type="ORF">SAMN04488023_102226</name>
</gene>
<comment type="catalytic activity">
    <reaction evidence="5">
        <text>a uridine in RNA = a pseudouridine in RNA</text>
        <dbReference type="Rhea" id="RHEA:48348"/>
        <dbReference type="Rhea" id="RHEA-COMP:12068"/>
        <dbReference type="Rhea" id="RHEA-COMP:12069"/>
        <dbReference type="ChEBI" id="CHEBI:65314"/>
        <dbReference type="ChEBI" id="CHEBI:65315"/>
    </reaction>
</comment>
<dbReference type="Gene3D" id="3.10.290.10">
    <property type="entry name" value="RNA-binding S4 domain"/>
    <property type="match status" value="1"/>
</dbReference>
<dbReference type="STRING" id="390241.SAMN04488023_102226"/>
<feature type="active site" evidence="3">
    <location>
        <position position="185"/>
    </location>
</feature>
<dbReference type="EMBL" id="FOGG01000002">
    <property type="protein sequence ID" value="SEQ94380.1"/>
    <property type="molecule type" value="Genomic_DNA"/>
</dbReference>
<dbReference type="FunFam" id="3.10.290.10:FF:000016">
    <property type="entry name" value="Pseudouridine synthase"/>
    <property type="match status" value="1"/>
</dbReference>
<evidence type="ECO:0000256" key="1">
    <source>
        <dbReference type="ARBA" id="ARBA00010876"/>
    </source>
</evidence>
<dbReference type="GO" id="GO:0003723">
    <property type="term" value="F:RNA binding"/>
    <property type="evidence" value="ECO:0007669"/>
    <property type="project" value="UniProtKB-KW"/>
</dbReference>